<accession>A0ABP8UIF1</accession>
<dbReference type="Pfam" id="PF08386">
    <property type="entry name" value="Abhydrolase_4"/>
    <property type="match status" value="1"/>
</dbReference>
<evidence type="ECO:0000256" key="2">
    <source>
        <dbReference type="ARBA" id="ARBA00022729"/>
    </source>
</evidence>
<dbReference type="InterPro" id="IPR051601">
    <property type="entry name" value="Serine_prot/Carboxylest_S33"/>
</dbReference>
<sequence length="500" mass="54001">MAALIAGATAMVAAPATAGATSKPASLSWHDCGGTQKSDCTTIKVPVDWAKPKGATFDLAVGRLPALDPKHRIGILLVNPGGPGVSGIDSYIIGRNIADDSVLRQRFDIVSWDPRGVSRSHPVQCSQALLDKAPADFPSTQAEYKSLLAYNAKLGADCRANTGPLFDHVDTVSTIRDMDAIRTALGEKKISYYGGSYGTQIGQQYAELFPSRIRAMTIDSNMDHSITSAYRYLETATRDFESSFNAFADWCARTSGCALHGQNVRAVWDGLYAKAEKGTLTDPSNGTKIDANGLREIAFSPMYRPGERWAALATKLASLANGKSTARTLSSPARPAHADLGENSYQAIWCQDWKWQVSGFAELQRYRKNLAKVAPHTRMSQFWSDITSCLGWPSKVTNPQHRLSVKAGTSILVTASKYDVATPHVWSTTVAKQIPSARLLQYDGVGHGDYRNSPCAKGYIETYLTSLKLPAAGTHCAAVWPTGTTPTTKAAEEPSRPVHS</sequence>
<dbReference type="Gene3D" id="3.40.50.1820">
    <property type="entry name" value="alpha/beta hydrolase"/>
    <property type="match status" value="1"/>
</dbReference>
<dbReference type="SUPFAM" id="SSF53474">
    <property type="entry name" value="alpha/beta-Hydrolases"/>
    <property type="match status" value="1"/>
</dbReference>
<evidence type="ECO:0000256" key="4">
    <source>
        <dbReference type="SAM" id="SignalP"/>
    </source>
</evidence>
<feature type="signal peptide" evidence="4">
    <location>
        <begin position="1"/>
        <end position="18"/>
    </location>
</feature>
<dbReference type="GO" id="GO:0016787">
    <property type="term" value="F:hydrolase activity"/>
    <property type="evidence" value="ECO:0007669"/>
    <property type="project" value="UniProtKB-KW"/>
</dbReference>
<keyword evidence="3 6" id="KW-0378">Hydrolase</keyword>
<feature type="domain" description="Peptidase S33 tripeptidyl aminopeptidase-like C-terminal" evidence="5">
    <location>
        <begin position="380"/>
        <end position="476"/>
    </location>
</feature>
<keyword evidence="2 4" id="KW-0732">Signal</keyword>
<evidence type="ECO:0000256" key="3">
    <source>
        <dbReference type="ARBA" id="ARBA00022801"/>
    </source>
</evidence>
<protein>
    <submittedName>
        <fullName evidence="6">Alpha/beta hydrolase</fullName>
    </submittedName>
</protein>
<organism evidence="6 7">
    <name type="scientific">Actinoallomurus vinaceus</name>
    <dbReference type="NCBI Taxonomy" id="1080074"/>
    <lineage>
        <taxon>Bacteria</taxon>
        <taxon>Bacillati</taxon>
        <taxon>Actinomycetota</taxon>
        <taxon>Actinomycetes</taxon>
        <taxon>Streptosporangiales</taxon>
        <taxon>Thermomonosporaceae</taxon>
        <taxon>Actinoallomurus</taxon>
    </lineage>
</organism>
<evidence type="ECO:0000313" key="7">
    <source>
        <dbReference type="Proteomes" id="UP001501442"/>
    </source>
</evidence>
<keyword evidence="7" id="KW-1185">Reference proteome</keyword>
<dbReference type="InterPro" id="IPR029058">
    <property type="entry name" value="AB_hydrolase_fold"/>
</dbReference>
<comment type="caution">
    <text evidence="6">The sequence shown here is derived from an EMBL/GenBank/DDBJ whole genome shotgun (WGS) entry which is preliminary data.</text>
</comment>
<evidence type="ECO:0000256" key="1">
    <source>
        <dbReference type="ARBA" id="ARBA00010088"/>
    </source>
</evidence>
<feature type="chain" id="PRO_5045042604" evidence="4">
    <location>
        <begin position="19"/>
        <end position="500"/>
    </location>
</feature>
<gene>
    <name evidence="6" type="ORF">GCM10023196_057260</name>
</gene>
<dbReference type="InterPro" id="IPR013595">
    <property type="entry name" value="Pept_S33_TAP-like_C"/>
</dbReference>
<name>A0ABP8UIF1_9ACTN</name>
<reference evidence="7" key="1">
    <citation type="journal article" date="2019" name="Int. J. Syst. Evol. Microbiol.">
        <title>The Global Catalogue of Microorganisms (GCM) 10K type strain sequencing project: providing services to taxonomists for standard genome sequencing and annotation.</title>
        <authorList>
            <consortium name="The Broad Institute Genomics Platform"/>
            <consortium name="The Broad Institute Genome Sequencing Center for Infectious Disease"/>
            <person name="Wu L."/>
            <person name="Ma J."/>
        </authorList>
    </citation>
    <scope>NUCLEOTIDE SEQUENCE [LARGE SCALE GENOMIC DNA]</scope>
    <source>
        <strain evidence="7">JCM 17939</strain>
    </source>
</reference>
<evidence type="ECO:0000313" key="6">
    <source>
        <dbReference type="EMBL" id="GAA4630728.1"/>
    </source>
</evidence>
<proteinExistence type="inferred from homology"/>
<dbReference type="PANTHER" id="PTHR43248:SF29">
    <property type="entry name" value="TRIPEPTIDYL AMINOPEPTIDASE"/>
    <property type="match status" value="1"/>
</dbReference>
<dbReference type="Proteomes" id="UP001501442">
    <property type="component" value="Unassembled WGS sequence"/>
</dbReference>
<comment type="similarity">
    <text evidence="1">Belongs to the peptidase S33 family.</text>
</comment>
<dbReference type="EMBL" id="BAABHK010000008">
    <property type="protein sequence ID" value="GAA4630728.1"/>
    <property type="molecule type" value="Genomic_DNA"/>
</dbReference>
<evidence type="ECO:0000259" key="5">
    <source>
        <dbReference type="Pfam" id="PF08386"/>
    </source>
</evidence>
<dbReference type="PANTHER" id="PTHR43248">
    <property type="entry name" value="2-SUCCINYL-6-HYDROXY-2,4-CYCLOHEXADIENE-1-CARBOXYLATE SYNTHASE"/>
    <property type="match status" value="1"/>
</dbReference>